<dbReference type="Proteomes" id="UP001237642">
    <property type="component" value="Unassembled WGS sequence"/>
</dbReference>
<keyword evidence="3" id="KW-1185">Reference proteome</keyword>
<dbReference type="EMBL" id="JAUIZM010000009">
    <property type="protein sequence ID" value="KAK1365414.1"/>
    <property type="molecule type" value="Genomic_DNA"/>
</dbReference>
<name>A0AAD8HFK5_9APIA</name>
<evidence type="ECO:0000259" key="1">
    <source>
        <dbReference type="Pfam" id="PF14303"/>
    </source>
</evidence>
<accession>A0AAD8HFK5</accession>
<dbReference type="InterPro" id="IPR029466">
    <property type="entry name" value="NAM-associated_C"/>
</dbReference>
<gene>
    <name evidence="2" type="ORF">POM88_040975</name>
</gene>
<reference evidence="2" key="2">
    <citation type="submission" date="2023-05" db="EMBL/GenBank/DDBJ databases">
        <authorList>
            <person name="Schelkunov M.I."/>
        </authorList>
    </citation>
    <scope>NUCLEOTIDE SEQUENCE</scope>
    <source>
        <strain evidence="2">Hsosn_3</strain>
        <tissue evidence="2">Leaf</tissue>
    </source>
</reference>
<protein>
    <recommendedName>
        <fullName evidence="1">No apical meristem-associated C-terminal domain-containing protein</fullName>
    </recommendedName>
</protein>
<reference evidence="2" key="1">
    <citation type="submission" date="2023-02" db="EMBL/GenBank/DDBJ databases">
        <title>Genome of toxic invasive species Heracleum sosnowskyi carries increased number of genes despite the absence of recent whole-genome duplications.</title>
        <authorList>
            <person name="Schelkunov M."/>
            <person name="Shtratnikova V."/>
            <person name="Makarenko M."/>
            <person name="Klepikova A."/>
            <person name="Omelchenko D."/>
            <person name="Novikova G."/>
            <person name="Obukhova E."/>
            <person name="Bogdanov V."/>
            <person name="Penin A."/>
            <person name="Logacheva M."/>
        </authorList>
    </citation>
    <scope>NUCLEOTIDE SEQUENCE</scope>
    <source>
        <strain evidence="2">Hsosn_3</strain>
        <tissue evidence="2">Leaf</tissue>
    </source>
</reference>
<dbReference type="Pfam" id="PF14303">
    <property type="entry name" value="NAM-associated"/>
    <property type="match status" value="1"/>
</dbReference>
<organism evidence="2 3">
    <name type="scientific">Heracleum sosnowskyi</name>
    <dbReference type="NCBI Taxonomy" id="360622"/>
    <lineage>
        <taxon>Eukaryota</taxon>
        <taxon>Viridiplantae</taxon>
        <taxon>Streptophyta</taxon>
        <taxon>Embryophyta</taxon>
        <taxon>Tracheophyta</taxon>
        <taxon>Spermatophyta</taxon>
        <taxon>Magnoliopsida</taxon>
        <taxon>eudicotyledons</taxon>
        <taxon>Gunneridae</taxon>
        <taxon>Pentapetalae</taxon>
        <taxon>asterids</taxon>
        <taxon>campanulids</taxon>
        <taxon>Apiales</taxon>
        <taxon>Apiaceae</taxon>
        <taxon>Apioideae</taxon>
        <taxon>apioid superclade</taxon>
        <taxon>Tordylieae</taxon>
        <taxon>Tordyliinae</taxon>
        <taxon>Heracleum</taxon>
    </lineage>
</organism>
<sequence length="137" mass="15653">MAIPALGHACQGLFFSPYHHRWSVIQVEVNKFHGFYNQVGVPSGCSEDDKISRAKVIYKDIYKTNFSLEHCWKVLRNLPKWNASFATKKPKNSQKDSLAASSPCTPECVVLEDSELRRPIGRKAAKEMEKKKETNRK</sequence>
<dbReference type="AlphaFoldDB" id="A0AAD8HFK5"/>
<evidence type="ECO:0000313" key="2">
    <source>
        <dbReference type="EMBL" id="KAK1365414.1"/>
    </source>
</evidence>
<dbReference type="PANTHER" id="PTHR45125:SF3">
    <property type="entry name" value="NO-APICAL-MERISTEM-ASSOCIATED CARBOXY-TERMINAL DOMAIN PROTEIN"/>
    <property type="match status" value="1"/>
</dbReference>
<feature type="domain" description="No apical meristem-associated C-terminal" evidence="1">
    <location>
        <begin position="66"/>
        <end position="136"/>
    </location>
</feature>
<evidence type="ECO:0000313" key="3">
    <source>
        <dbReference type="Proteomes" id="UP001237642"/>
    </source>
</evidence>
<comment type="caution">
    <text evidence="2">The sequence shown here is derived from an EMBL/GenBank/DDBJ whole genome shotgun (WGS) entry which is preliminary data.</text>
</comment>
<proteinExistence type="predicted"/>
<dbReference type="PANTHER" id="PTHR45125">
    <property type="entry name" value="F21J9.4-RELATED"/>
    <property type="match status" value="1"/>
</dbReference>